<gene>
    <name evidence="1" type="ORF">BDN72DRAFT_906185</name>
</gene>
<accession>A0ACD3A0B5</accession>
<keyword evidence="2" id="KW-1185">Reference proteome</keyword>
<reference evidence="1 2" key="1">
    <citation type="journal article" date="2019" name="Nat. Ecol. Evol.">
        <title>Megaphylogeny resolves global patterns of mushroom evolution.</title>
        <authorList>
            <person name="Varga T."/>
            <person name="Krizsan K."/>
            <person name="Foldi C."/>
            <person name="Dima B."/>
            <person name="Sanchez-Garcia M."/>
            <person name="Sanchez-Ramirez S."/>
            <person name="Szollosi G.J."/>
            <person name="Szarkandi J.G."/>
            <person name="Papp V."/>
            <person name="Albert L."/>
            <person name="Andreopoulos W."/>
            <person name="Angelini C."/>
            <person name="Antonin V."/>
            <person name="Barry K.W."/>
            <person name="Bougher N.L."/>
            <person name="Buchanan P."/>
            <person name="Buyck B."/>
            <person name="Bense V."/>
            <person name="Catcheside P."/>
            <person name="Chovatia M."/>
            <person name="Cooper J."/>
            <person name="Damon W."/>
            <person name="Desjardin D."/>
            <person name="Finy P."/>
            <person name="Geml J."/>
            <person name="Haridas S."/>
            <person name="Hughes K."/>
            <person name="Justo A."/>
            <person name="Karasinski D."/>
            <person name="Kautmanova I."/>
            <person name="Kiss B."/>
            <person name="Kocsube S."/>
            <person name="Kotiranta H."/>
            <person name="LaButti K.M."/>
            <person name="Lechner B.E."/>
            <person name="Liimatainen K."/>
            <person name="Lipzen A."/>
            <person name="Lukacs Z."/>
            <person name="Mihaltcheva S."/>
            <person name="Morgado L.N."/>
            <person name="Niskanen T."/>
            <person name="Noordeloos M.E."/>
            <person name="Ohm R.A."/>
            <person name="Ortiz-Santana B."/>
            <person name="Ovrebo C."/>
            <person name="Racz N."/>
            <person name="Riley R."/>
            <person name="Savchenko A."/>
            <person name="Shiryaev A."/>
            <person name="Soop K."/>
            <person name="Spirin V."/>
            <person name="Szebenyi C."/>
            <person name="Tomsovsky M."/>
            <person name="Tulloss R.E."/>
            <person name="Uehling J."/>
            <person name="Grigoriev I.V."/>
            <person name="Vagvolgyi C."/>
            <person name="Papp T."/>
            <person name="Martin F.M."/>
            <person name="Miettinen O."/>
            <person name="Hibbett D.S."/>
            <person name="Nagy L.G."/>
        </authorList>
    </citation>
    <scope>NUCLEOTIDE SEQUENCE [LARGE SCALE GENOMIC DNA]</scope>
    <source>
        <strain evidence="1 2">NL-1719</strain>
    </source>
</reference>
<protein>
    <submittedName>
        <fullName evidence="1">Uncharacterized protein</fullName>
    </submittedName>
</protein>
<name>A0ACD3A0B5_9AGAR</name>
<evidence type="ECO:0000313" key="2">
    <source>
        <dbReference type="Proteomes" id="UP000308600"/>
    </source>
</evidence>
<dbReference type="EMBL" id="ML209094">
    <property type="protein sequence ID" value="TFK59052.1"/>
    <property type="molecule type" value="Genomic_DNA"/>
</dbReference>
<proteinExistence type="predicted"/>
<organism evidence="1 2">
    <name type="scientific">Pluteus cervinus</name>
    <dbReference type="NCBI Taxonomy" id="181527"/>
    <lineage>
        <taxon>Eukaryota</taxon>
        <taxon>Fungi</taxon>
        <taxon>Dikarya</taxon>
        <taxon>Basidiomycota</taxon>
        <taxon>Agaricomycotina</taxon>
        <taxon>Agaricomycetes</taxon>
        <taxon>Agaricomycetidae</taxon>
        <taxon>Agaricales</taxon>
        <taxon>Pluteineae</taxon>
        <taxon>Pluteaceae</taxon>
        <taxon>Pluteus</taxon>
    </lineage>
</organism>
<dbReference type="Proteomes" id="UP000308600">
    <property type="component" value="Unassembled WGS sequence"/>
</dbReference>
<evidence type="ECO:0000313" key="1">
    <source>
        <dbReference type="EMBL" id="TFK59052.1"/>
    </source>
</evidence>
<sequence length="295" mass="30740">MPGSATAHRANVSASSAPEACPFVAPPEAYAALRTPFIEYMERMFPAPNNDVDGPSRDLEAPVGDSTQLSQVPAGSIADASSPCAGDGDALEAPVGDSTKSPQDPVGSIPDASSADAGDGDANAEDFVVVEDVEDFVMVDDFDNNEPCRGFKPVRLRRRSSTIYSDDDQDINAPTSPPRSSSPPASPPPSVSPCQSSVASASPGVPASRGEDFEMISASPITPAPPPAAPGNEASPPPATTSRPPVTYRGRKRKAVPAKPVDQENEETATEASGMRRSRRFQASTYSNTAVTIRR</sequence>